<comment type="similarity">
    <text evidence="2">Belongs to the CorA metal ion transporter (MIT) (TC 1.A.35) family.</text>
</comment>
<dbReference type="GO" id="GO:0016020">
    <property type="term" value="C:membrane"/>
    <property type="evidence" value="ECO:0007669"/>
    <property type="project" value="UniProtKB-SubCell"/>
</dbReference>
<reference evidence="7 10" key="1">
    <citation type="submission" date="2014-12" db="EMBL/GenBank/DDBJ databases">
        <title>Draft genome sequences of 10 type strains of Lactococcus.</title>
        <authorList>
            <person name="Sun Z."/>
            <person name="Zhong Z."/>
            <person name="Liu W."/>
            <person name="Zhang W."/>
            <person name="Zhang H."/>
        </authorList>
    </citation>
    <scope>NUCLEOTIDE SEQUENCE [LARGE SCALE GENOMIC DNA]</scope>
    <source>
        <strain evidence="7 10">DSM 22330</strain>
    </source>
</reference>
<name>A0A1K2HCU0_9LACT</name>
<dbReference type="Gene3D" id="3.30.460.20">
    <property type="entry name" value="CorA soluble domain-like"/>
    <property type="match status" value="1"/>
</dbReference>
<gene>
    <name evidence="7" type="ORF">RR45_GL000640</name>
    <name evidence="8" type="ORF">SAMN02746068_01294</name>
</gene>
<evidence type="ECO:0000256" key="3">
    <source>
        <dbReference type="ARBA" id="ARBA00022692"/>
    </source>
</evidence>
<sequence>MITNYKLEKNMLVQSSDTIDLKLVIKPTKEEIGHLVTTYDFPFDYIAGILDDDENARFELDDHHNLLFLLQYPCIEDDAADVYPFSLIVNPEKNIVILSLNRDYDLTSIFAHQYDTTHYQHDLIFQIMSTLGRSFNNYLAQYKKRMKVIEKELALSQENAQIMEIIRAQKSLIYFEAALEDNIEVYQKLMAYLRERGDNGFSDRIFDIYVEADQALTTTEIQLKLLENLSELFSNIVSNNLNIIMKIMTSATFIMTIPAIIAGLYGMNVKLPFQNISYAFWLIVVGATLISWLVFRIMWRKRMF</sequence>
<dbReference type="PANTHER" id="PTHR47891:SF2">
    <property type="entry name" value="MAGNESIUM AND COBALT TRANSPORTER"/>
    <property type="match status" value="1"/>
</dbReference>
<evidence type="ECO:0000256" key="5">
    <source>
        <dbReference type="ARBA" id="ARBA00023136"/>
    </source>
</evidence>
<feature type="transmembrane region" description="Helical" evidence="6">
    <location>
        <begin position="243"/>
        <end position="266"/>
    </location>
</feature>
<dbReference type="EMBL" id="FPKS01000006">
    <property type="protein sequence ID" value="SFZ74648.1"/>
    <property type="molecule type" value="Genomic_DNA"/>
</dbReference>
<feature type="transmembrane region" description="Helical" evidence="6">
    <location>
        <begin position="278"/>
        <end position="299"/>
    </location>
</feature>
<dbReference type="RefSeq" id="WP_031366094.1">
    <property type="nucleotide sequence ID" value="NZ_FPKS01000006.1"/>
</dbReference>
<organism evidence="8 9">
    <name type="scientific">Pseudolactococcus chungangensis CAU 28 = DSM 22330</name>
    <dbReference type="NCBI Taxonomy" id="1122154"/>
    <lineage>
        <taxon>Bacteria</taxon>
        <taxon>Bacillati</taxon>
        <taxon>Bacillota</taxon>
        <taxon>Bacilli</taxon>
        <taxon>Lactobacillales</taxon>
        <taxon>Streptococcaceae</taxon>
        <taxon>Pseudolactococcus</taxon>
    </lineage>
</organism>
<reference evidence="8 9" key="2">
    <citation type="submission" date="2016-11" db="EMBL/GenBank/DDBJ databases">
        <authorList>
            <person name="Jaros S."/>
            <person name="Januszkiewicz K."/>
            <person name="Wedrychowicz H."/>
        </authorList>
    </citation>
    <scope>NUCLEOTIDE SEQUENCE [LARGE SCALE GENOMIC DNA]</scope>
    <source>
        <strain evidence="8 9">DSM 22330</strain>
    </source>
</reference>
<dbReference type="Pfam" id="PF01544">
    <property type="entry name" value="CorA"/>
    <property type="match status" value="1"/>
</dbReference>
<dbReference type="CDD" id="cd12827">
    <property type="entry name" value="EcCorA_ZntB-like_u2"/>
    <property type="match status" value="1"/>
</dbReference>
<accession>A0A1K2HCU0</accession>
<keyword evidence="10" id="KW-1185">Reference proteome</keyword>
<dbReference type="EMBL" id="JXJT01000017">
    <property type="protein sequence ID" value="PCS02265.1"/>
    <property type="molecule type" value="Genomic_DNA"/>
</dbReference>
<evidence type="ECO:0000256" key="1">
    <source>
        <dbReference type="ARBA" id="ARBA00004141"/>
    </source>
</evidence>
<evidence type="ECO:0000313" key="9">
    <source>
        <dbReference type="Proteomes" id="UP000185655"/>
    </source>
</evidence>
<dbReference type="InterPro" id="IPR002523">
    <property type="entry name" value="MgTranspt_CorA/ZnTranspt_ZntB"/>
</dbReference>
<evidence type="ECO:0000313" key="8">
    <source>
        <dbReference type="EMBL" id="SFZ74648.1"/>
    </source>
</evidence>
<evidence type="ECO:0000313" key="10">
    <source>
        <dbReference type="Proteomes" id="UP000218979"/>
    </source>
</evidence>
<keyword evidence="5 6" id="KW-0472">Membrane</keyword>
<dbReference type="SUPFAM" id="SSF144083">
    <property type="entry name" value="Magnesium transport protein CorA, transmembrane region"/>
    <property type="match status" value="1"/>
</dbReference>
<dbReference type="Proteomes" id="UP000185655">
    <property type="component" value="Unassembled WGS sequence"/>
</dbReference>
<dbReference type="SUPFAM" id="SSF143865">
    <property type="entry name" value="CorA soluble domain-like"/>
    <property type="match status" value="1"/>
</dbReference>
<keyword evidence="3 6" id="KW-0812">Transmembrane</keyword>
<dbReference type="AlphaFoldDB" id="A0A1K2HCU0"/>
<dbReference type="Proteomes" id="UP000218979">
    <property type="component" value="Unassembled WGS sequence"/>
</dbReference>
<protein>
    <submittedName>
        <fullName evidence="7">Divalent cation transport-related protein</fullName>
    </submittedName>
    <submittedName>
        <fullName evidence="8">Magnesium transporter</fullName>
    </submittedName>
</protein>
<keyword evidence="4 6" id="KW-1133">Transmembrane helix</keyword>
<proteinExistence type="inferred from homology"/>
<dbReference type="InterPro" id="IPR047199">
    <property type="entry name" value="CorA-like"/>
</dbReference>
<evidence type="ECO:0000256" key="6">
    <source>
        <dbReference type="SAM" id="Phobius"/>
    </source>
</evidence>
<dbReference type="InterPro" id="IPR045861">
    <property type="entry name" value="CorA_cytoplasmic_dom"/>
</dbReference>
<evidence type="ECO:0000313" key="7">
    <source>
        <dbReference type="EMBL" id="PCS02265.1"/>
    </source>
</evidence>
<evidence type="ECO:0000256" key="4">
    <source>
        <dbReference type="ARBA" id="ARBA00022989"/>
    </source>
</evidence>
<dbReference type="InterPro" id="IPR045863">
    <property type="entry name" value="CorA_TM1_TM2"/>
</dbReference>
<dbReference type="GO" id="GO:0046873">
    <property type="term" value="F:metal ion transmembrane transporter activity"/>
    <property type="evidence" value="ECO:0007669"/>
    <property type="project" value="InterPro"/>
</dbReference>
<dbReference type="Gene3D" id="1.20.58.340">
    <property type="entry name" value="Magnesium transport protein CorA, transmembrane region"/>
    <property type="match status" value="2"/>
</dbReference>
<dbReference type="OrthoDB" id="9803416at2"/>
<dbReference type="PANTHER" id="PTHR47891">
    <property type="entry name" value="TRANSPORTER-RELATED"/>
    <property type="match status" value="1"/>
</dbReference>
<comment type="subcellular location">
    <subcellularLocation>
        <location evidence="1">Membrane</location>
        <topology evidence="1">Multi-pass membrane protein</topology>
    </subcellularLocation>
</comment>
<evidence type="ECO:0000256" key="2">
    <source>
        <dbReference type="ARBA" id="ARBA00009765"/>
    </source>
</evidence>